<protein>
    <submittedName>
        <fullName evidence="2">Nuclear receptor-binding factor 2</fullName>
    </submittedName>
</protein>
<dbReference type="InterPro" id="IPR039679">
    <property type="entry name" value="NRBF2"/>
</dbReference>
<proteinExistence type="predicted"/>
<feature type="domain" description="Nuclear receptor-binding factor 2 MIT" evidence="1">
    <location>
        <begin position="32"/>
        <end position="105"/>
    </location>
</feature>
<keyword evidence="3" id="KW-1185">Reference proteome</keyword>
<reference evidence="2 3" key="1">
    <citation type="journal article" date="2017" name="Nat. Ecol. Evol.">
        <title>Scallop genome provides insights into evolution of bilaterian karyotype and development.</title>
        <authorList>
            <person name="Wang S."/>
            <person name="Zhang J."/>
            <person name="Jiao W."/>
            <person name="Li J."/>
            <person name="Xun X."/>
            <person name="Sun Y."/>
            <person name="Guo X."/>
            <person name="Huan P."/>
            <person name="Dong B."/>
            <person name="Zhang L."/>
            <person name="Hu X."/>
            <person name="Sun X."/>
            <person name="Wang J."/>
            <person name="Zhao C."/>
            <person name="Wang Y."/>
            <person name="Wang D."/>
            <person name="Huang X."/>
            <person name="Wang R."/>
            <person name="Lv J."/>
            <person name="Li Y."/>
            <person name="Zhang Z."/>
            <person name="Liu B."/>
            <person name="Lu W."/>
            <person name="Hui Y."/>
            <person name="Liang J."/>
            <person name="Zhou Z."/>
            <person name="Hou R."/>
            <person name="Li X."/>
            <person name="Liu Y."/>
            <person name="Li H."/>
            <person name="Ning X."/>
            <person name="Lin Y."/>
            <person name="Zhao L."/>
            <person name="Xing Q."/>
            <person name="Dou J."/>
            <person name="Li Y."/>
            <person name="Mao J."/>
            <person name="Guo H."/>
            <person name="Dou H."/>
            <person name="Li T."/>
            <person name="Mu C."/>
            <person name="Jiang W."/>
            <person name="Fu Q."/>
            <person name="Fu X."/>
            <person name="Miao Y."/>
            <person name="Liu J."/>
            <person name="Yu Q."/>
            <person name="Li R."/>
            <person name="Liao H."/>
            <person name="Li X."/>
            <person name="Kong Y."/>
            <person name="Jiang Z."/>
            <person name="Chourrout D."/>
            <person name="Li R."/>
            <person name="Bao Z."/>
        </authorList>
    </citation>
    <scope>NUCLEOTIDE SEQUENCE [LARGE SCALE GENOMIC DNA]</scope>
    <source>
        <strain evidence="2 3">PY_sf001</strain>
    </source>
</reference>
<dbReference type="PANTHER" id="PTHR14964:SF2">
    <property type="entry name" value="NUCLEAR RECEPTOR-BINDING FACTOR 2"/>
    <property type="match status" value="1"/>
</dbReference>
<gene>
    <name evidence="2" type="ORF">KP79_PYT17206</name>
</gene>
<evidence type="ECO:0000313" key="3">
    <source>
        <dbReference type="Proteomes" id="UP000242188"/>
    </source>
</evidence>
<evidence type="ECO:0000259" key="1">
    <source>
        <dbReference type="Pfam" id="PF17169"/>
    </source>
</evidence>
<accession>A0A210PP46</accession>
<dbReference type="EMBL" id="NEDP02005569">
    <property type="protein sequence ID" value="OWF38280.1"/>
    <property type="molecule type" value="Genomic_DNA"/>
</dbReference>
<evidence type="ECO:0000313" key="2">
    <source>
        <dbReference type="EMBL" id="OWF38280.1"/>
    </source>
</evidence>
<sequence length="288" mass="33016">MKPEVKFRNWNSRPCLALDTDIVFPVKKKIPMDSSLNSAHQQGRKADMLLKSRKPEEAIFCHRRAAEHLLQAMQLTTCMKAKDSISLQHQFHLRQQDLLQERLSKLQALQIKISNKKDLTQSQGTQTDFLNLDGSPNSIDAASQALSDTDSMLEYLINREKQERGDVSNQQQPEEHKIVQKVPRDDKTIIKELTVQNDELRKHVHILIKDLDECKGDNEFLLQRVLTAGRPDRGSDNKDIFGRTVEDDKSPNFELPPLEQPHFDFDSIGIPVEALEHSVEENGIFFSD</sequence>
<dbReference type="STRING" id="6573.A0A210PP46"/>
<dbReference type="Gene3D" id="1.20.58.80">
    <property type="entry name" value="Phosphotransferase system, lactose/cellobiose-type IIA subunit"/>
    <property type="match status" value="1"/>
</dbReference>
<organism evidence="2 3">
    <name type="scientific">Mizuhopecten yessoensis</name>
    <name type="common">Japanese scallop</name>
    <name type="synonym">Patinopecten yessoensis</name>
    <dbReference type="NCBI Taxonomy" id="6573"/>
    <lineage>
        <taxon>Eukaryota</taxon>
        <taxon>Metazoa</taxon>
        <taxon>Spiralia</taxon>
        <taxon>Lophotrochozoa</taxon>
        <taxon>Mollusca</taxon>
        <taxon>Bivalvia</taxon>
        <taxon>Autobranchia</taxon>
        <taxon>Pteriomorphia</taxon>
        <taxon>Pectinida</taxon>
        <taxon>Pectinoidea</taxon>
        <taxon>Pectinidae</taxon>
        <taxon>Mizuhopecten</taxon>
    </lineage>
</organism>
<name>A0A210PP46_MIZYE</name>
<dbReference type="PANTHER" id="PTHR14964">
    <property type="entry name" value="NUCLEAR RECEPTOR BINDING FACTOR 2"/>
    <property type="match status" value="1"/>
</dbReference>
<dbReference type="InterPro" id="IPR033393">
    <property type="entry name" value="NRBF2_MIT"/>
</dbReference>
<dbReference type="OrthoDB" id="3694230at2759"/>
<comment type="caution">
    <text evidence="2">The sequence shown here is derived from an EMBL/GenBank/DDBJ whole genome shotgun (WGS) entry which is preliminary data.</text>
</comment>
<dbReference type="AlphaFoldDB" id="A0A210PP46"/>
<dbReference type="Proteomes" id="UP000242188">
    <property type="component" value="Unassembled WGS sequence"/>
</dbReference>
<dbReference type="SUPFAM" id="SSF140361">
    <property type="entry name" value="MIT domain-like"/>
    <property type="match status" value="1"/>
</dbReference>
<dbReference type="Pfam" id="PF17169">
    <property type="entry name" value="NRBF2_MIT"/>
    <property type="match status" value="1"/>
</dbReference>
<dbReference type="GO" id="GO:0006914">
    <property type="term" value="P:autophagy"/>
    <property type="evidence" value="ECO:0007669"/>
    <property type="project" value="InterPro"/>
</dbReference>
<keyword evidence="2" id="KW-0675">Receptor</keyword>